<dbReference type="EMBL" id="JABSTR010000006">
    <property type="protein sequence ID" value="KAH9372345.1"/>
    <property type="molecule type" value="Genomic_DNA"/>
</dbReference>
<feature type="domain" description="ZSWIM3 N-terminal" evidence="1">
    <location>
        <begin position="12"/>
        <end position="78"/>
    </location>
</feature>
<reference evidence="2 3" key="1">
    <citation type="journal article" date="2020" name="Cell">
        <title>Large-Scale Comparative Analyses of Tick Genomes Elucidate Their Genetic Diversity and Vector Capacities.</title>
        <authorList>
            <consortium name="Tick Genome and Microbiome Consortium (TIGMIC)"/>
            <person name="Jia N."/>
            <person name="Wang J."/>
            <person name="Shi W."/>
            <person name="Du L."/>
            <person name="Sun Y."/>
            <person name="Zhan W."/>
            <person name="Jiang J.F."/>
            <person name="Wang Q."/>
            <person name="Zhang B."/>
            <person name="Ji P."/>
            <person name="Bell-Sakyi L."/>
            <person name="Cui X.M."/>
            <person name="Yuan T.T."/>
            <person name="Jiang B.G."/>
            <person name="Yang W.F."/>
            <person name="Lam T.T."/>
            <person name="Chang Q.C."/>
            <person name="Ding S.J."/>
            <person name="Wang X.J."/>
            <person name="Zhu J.G."/>
            <person name="Ruan X.D."/>
            <person name="Zhao L."/>
            <person name="Wei J.T."/>
            <person name="Ye R.Z."/>
            <person name="Que T.C."/>
            <person name="Du C.H."/>
            <person name="Zhou Y.H."/>
            <person name="Cheng J.X."/>
            <person name="Dai P.F."/>
            <person name="Guo W.B."/>
            <person name="Han X.H."/>
            <person name="Huang E.J."/>
            <person name="Li L.F."/>
            <person name="Wei W."/>
            <person name="Gao Y.C."/>
            <person name="Liu J.Z."/>
            <person name="Shao H.Z."/>
            <person name="Wang X."/>
            <person name="Wang C.C."/>
            <person name="Yang T.C."/>
            <person name="Huo Q.B."/>
            <person name="Li W."/>
            <person name="Chen H.Y."/>
            <person name="Chen S.E."/>
            <person name="Zhou L.G."/>
            <person name="Ni X.B."/>
            <person name="Tian J.H."/>
            <person name="Sheng Y."/>
            <person name="Liu T."/>
            <person name="Pan Y.S."/>
            <person name="Xia L.Y."/>
            <person name="Li J."/>
            <person name="Zhao F."/>
            <person name="Cao W.C."/>
        </authorList>
    </citation>
    <scope>NUCLEOTIDE SEQUENCE [LARGE SCALE GENOMIC DNA]</scope>
    <source>
        <strain evidence="2">HaeL-2018</strain>
    </source>
</reference>
<dbReference type="OrthoDB" id="124789at2759"/>
<comment type="caution">
    <text evidence="2">The sequence shown here is derived from an EMBL/GenBank/DDBJ whole genome shotgun (WGS) entry which is preliminary data.</text>
</comment>
<keyword evidence="3" id="KW-1185">Reference proteome</keyword>
<dbReference type="AlphaFoldDB" id="A0A9J6GC45"/>
<evidence type="ECO:0000313" key="3">
    <source>
        <dbReference type="Proteomes" id="UP000821853"/>
    </source>
</evidence>
<sequence>MQETDTGKVRLAVGDRFRSFDELEARITQYSEENCVQLWKRDARTIAAANNRVGKLASKMSEGLKYYQIRYCCIHGGAKFVSTNKGARESS</sequence>
<gene>
    <name evidence="2" type="ORF">HPB48_001598</name>
</gene>
<evidence type="ECO:0000313" key="2">
    <source>
        <dbReference type="EMBL" id="KAH9372345.1"/>
    </source>
</evidence>
<proteinExistence type="predicted"/>
<dbReference type="PANTHER" id="PTHR47086:SF4">
    <property type="entry name" value="BTB DOMAIN-CONTAINING PROTEIN"/>
    <property type="match status" value="1"/>
</dbReference>
<organism evidence="2 3">
    <name type="scientific">Haemaphysalis longicornis</name>
    <name type="common">Bush tick</name>
    <dbReference type="NCBI Taxonomy" id="44386"/>
    <lineage>
        <taxon>Eukaryota</taxon>
        <taxon>Metazoa</taxon>
        <taxon>Ecdysozoa</taxon>
        <taxon>Arthropoda</taxon>
        <taxon>Chelicerata</taxon>
        <taxon>Arachnida</taxon>
        <taxon>Acari</taxon>
        <taxon>Parasitiformes</taxon>
        <taxon>Ixodida</taxon>
        <taxon>Ixodoidea</taxon>
        <taxon>Ixodidae</taxon>
        <taxon>Haemaphysalinae</taxon>
        <taxon>Haemaphysalis</taxon>
    </lineage>
</organism>
<dbReference type="InterPro" id="IPR048325">
    <property type="entry name" value="ZSWIM3_N"/>
</dbReference>
<dbReference type="PANTHER" id="PTHR47086">
    <property type="entry name" value="BTB DOMAIN-CONTAINING PROTEIN"/>
    <property type="match status" value="1"/>
</dbReference>
<dbReference type="Proteomes" id="UP000821853">
    <property type="component" value="Chromosome 4"/>
</dbReference>
<accession>A0A9J6GC45</accession>
<dbReference type="OMA" id="QYSEENC"/>
<protein>
    <recommendedName>
        <fullName evidence="1">ZSWIM3 N-terminal domain-containing protein</fullName>
    </recommendedName>
</protein>
<evidence type="ECO:0000259" key="1">
    <source>
        <dbReference type="Pfam" id="PF21599"/>
    </source>
</evidence>
<dbReference type="VEuPathDB" id="VectorBase:HLOH_059869"/>
<dbReference type="Pfam" id="PF21599">
    <property type="entry name" value="ZSWIM3_N"/>
    <property type="match status" value="1"/>
</dbReference>
<name>A0A9J6GC45_HAELO</name>
<dbReference type="InterPro" id="IPR040854">
    <property type="entry name" value="ZSWIM9"/>
</dbReference>